<sequence length="140" mass="14376">MASWIPYALLSALFAALTAIFAKIGIRGVDSDLATAIRTVVILLLAWAIALARGATAGLPDLSGRTWVFLVLSGLATGASWLCYFRALQLGPVSQVAPVDKLSVALALLLAVVFLGETISVRGAVGAGLILAGTVVMVGR</sequence>
<keyword evidence="1" id="KW-0472">Membrane</keyword>
<evidence type="ECO:0000313" key="4">
    <source>
        <dbReference type="Proteomes" id="UP000177791"/>
    </source>
</evidence>
<organism evidence="3 4">
    <name type="scientific">Hymenobacter glacialis</name>
    <dbReference type="NCBI Taxonomy" id="1908236"/>
    <lineage>
        <taxon>Bacteria</taxon>
        <taxon>Pseudomonadati</taxon>
        <taxon>Bacteroidota</taxon>
        <taxon>Cytophagia</taxon>
        <taxon>Cytophagales</taxon>
        <taxon>Hymenobacteraceae</taxon>
        <taxon>Hymenobacter</taxon>
    </lineage>
</organism>
<dbReference type="OrthoDB" id="9806718at2"/>
<accession>A0A1G1SYN6</accession>
<reference evidence="3 4" key="1">
    <citation type="submission" date="2016-08" db="EMBL/GenBank/DDBJ databases">
        <title>Hymenobacter coccineus sp. nov., Hymenobacter lapidarius sp. nov. and Hymenobacter glacialis sp. nov., isolated from Antarctic soil.</title>
        <authorList>
            <person name="Sedlacek I."/>
            <person name="Kralova S."/>
            <person name="Kyrova K."/>
            <person name="Maslanova I."/>
            <person name="Stankova E."/>
            <person name="Vrbovska V."/>
            <person name="Nemec M."/>
            <person name="Bartak M."/>
            <person name="Svec P."/>
            <person name="Busse H.-J."/>
            <person name="Pantucek R."/>
        </authorList>
    </citation>
    <scope>NUCLEOTIDE SEQUENCE [LARGE SCALE GENOMIC DNA]</scope>
    <source>
        <strain evidence="3 4">CCM 8648</strain>
    </source>
</reference>
<feature type="transmembrane region" description="Helical" evidence="1">
    <location>
        <begin position="36"/>
        <end position="55"/>
    </location>
</feature>
<dbReference type="Pfam" id="PF00892">
    <property type="entry name" value="EamA"/>
    <property type="match status" value="1"/>
</dbReference>
<gene>
    <name evidence="3" type="ORF">BEN48_16785</name>
</gene>
<feature type="transmembrane region" description="Helical" evidence="1">
    <location>
        <begin position="6"/>
        <end position="24"/>
    </location>
</feature>
<name>A0A1G1SYN6_9BACT</name>
<keyword evidence="4" id="KW-1185">Reference proteome</keyword>
<proteinExistence type="predicted"/>
<dbReference type="PANTHER" id="PTHR22911">
    <property type="entry name" value="ACYL-MALONYL CONDENSING ENZYME-RELATED"/>
    <property type="match status" value="1"/>
</dbReference>
<dbReference type="AlphaFoldDB" id="A0A1G1SYN6"/>
<feature type="transmembrane region" description="Helical" evidence="1">
    <location>
        <begin position="67"/>
        <end position="87"/>
    </location>
</feature>
<evidence type="ECO:0000256" key="1">
    <source>
        <dbReference type="SAM" id="Phobius"/>
    </source>
</evidence>
<dbReference type="Proteomes" id="UP000177791">
    <property type="component" value="Unassembled WGS sequence"/>
</dbReference>
<dbReference type="GO" id="GO:0016020">
    <property type="term" value="C:membrane"/>
    <property type="evidence" value="ECO:0007669"/>
    <property type="project" value="InterPro"/>
</dbReference>
<comment type="caution">
    <text evidence="3">The sequence shown here is derived from an EMBL/GenBank/DDBJ whole genome shotgun (WGS) entry which is preliminary data.</text>
</comment>
<dbReference type="EMBL" id="MDZC01000080">
    <property type="protein sequence ID" value="OGX83720.1"/>
    <property type="molecule type" value="Genomic_DNA"/>
</dbReference>
<dbReference type="InterPro" id="IPR037185">
    <property type="entry name" value="EmrE-like"/>
</dbReference>
<dbReference type="FunFam" id="1.10.3730.20:FF:000009">
    <property type="entry name" value="EamA family transporter"/>
    <property type="match status" value="1"/>
</dbReference>
<dbReference type="SUPFAM" id="SSF103481">
    <property type="entry name" value="Multidrug resistance efflux transporter EmrE"/>
    <property type="match status" value="1"/>
</dbReference>
<dbReference type="PANTHER" id="PTHR22911:SF137">
    <property type="entry name" value="SOLUTE CARRIER FAMILY 35 MEMBER G2-RELATED"/>
    <property type="match status" value="1"/>
</dbReference>
<dbReference type="RefSeq" id="WP_070735392.1">
    <property type="nucleotide sequence ID" value="NZ_MDZC01000080.1"/>
</dbReference>
<feature type="transmembrane region" description="Helical" evidence="1">
    <location>
        <begin position="99"/>
        <end position="115"/>
    </location>
</feature>
<protein>
    <recommendedName>
        <fullName evidence="2">EamA domain-containing protein</fullName>
    </recommendedName>
</protein>
<dbReference type="InterPro" id="IPR000620">
    <property type="entry name" value="EamA_dom"/>
</dbReference>
<evidence type="ECO:0000313" key="3">
    <source>
        <dbReference type="EMBL" id="OGX83720.1"/>
    </source>
</evidence>
<keyword evidence="1" id="KW-1133">Transmembrane helix</keyword>
<keyword evidence="1" id="KW-0812">Transmembrane</keyword>
<evidence type="ECO:0000259" key="2">
    <source>
        <dbReference type="Pfam" id="PF00892"/>
    </source>
</evidence>
<feature type="domain" description="EamA" evidence="2">
    <location>
        <begin position="3"/>
        <end position="138"/>
    </location>
</feature>
<dbReference type="Gene3D" id="1.10.3730.20">
    <property type="match status" value="1"/>
</dbReference>